<feature type="region of interest" description="Disordered" evidence="2">
    <location>
        <begin position="90"/>
        <end position="111"/>
    </location>
</feature>
<gene>
    <name evidence="3" type="ORF">EJB05_43188</name>
</gene>
<protein>
    <submittedName>
        <fullName evidence="3">Uncharacterized protein</fullName>
    </submittedName>
</protein>
<feature type="region of interest" description="Disordered" evidence="2">
    <location>
        <begin position="215"/>
        <end position="243"/>
    </location>
</feature>
<feature type="non-terminal residue" evidence="3">
    <location>
        <position position="1"/>
    </location>
</feature>
<reference evidence="3 4" key="1">
    <citation type="journal article" date="2019" name="Sci. Rep.">
        <title>A high-quality genome of Eragrostis curvula grass provides insights into Poaceae evolution and supports new strategies to enhance forage quality.</title>
        <authorList>
            <person name="Carballo J."/>
            <person name="Santos B.A.C.M."/>
            <person name="Zappacosta D."/>
            <person name="Garbus I."/>
            <person name="Selva J.P."/>
            <person name="Gallo C.A."/>
            <person name="Diaz A."/>
            <person name="Albertini E."/>
            <person name="Caccamo M."/>
            <person name="Echenique V."/>
        </authorList>
    </citation>
    <scope>NUCLEOTIDE SEQUENCE [LARGE SCALE GENOMIC DNA]</scope>
    <source>
        <strain evidence="4">cv. Victoria</strain>
        <tissue evidence="3">Leaf</tissue>
    </source>
</reference>
<evidence type="ECO:0000313" key="3">
    <source>
        <dbReference type="EMBL" id="TVU09696.1"/>
    </source>
</evidence>
<accession>A0A5J9TE78</accession>
<feature type="compositionally biased region" description="Low complexity" evidence="2">
    <location>
        <begin position="54"/>
        <end position="64"/>
    </location>
</feature>
<feature type="region of interest" description="Disordered" evidence="2">
    <location>
        <begin position="1"/>
        <end position="78"/>
    </location>
</feature>
<feature type="coiled-coil region" evidence="1">
    <location>
        <begin position="251"/>
        <end position="285"/>
    </location>
</feature>
<name>A0A5J9TE78_9POAL</name>
<sequence length="414" mass="43635">MPAKTLRVQARELTSSGRDVVVKRPSSSAGGSDGGVASGDDGARPSVPPVASPTGDATAAAGRAGHTETEARSSPEGISTQVIVATARRSVDSGAQGGASQWPQPHEPASALVSSAWGPDFTVDSEGVSFSAADSGIRELWAQAEGECGQAYWGVRTAYDAMGSALYSMDALWTPFEAVLMNSKLKSDQLRLQKERLDKQASDLSAAARQASEAEVVARRKHADDAESSAEASRKRAEAAGQLAEASAAQADVERKRKVEAEASLADLANEVIALRSKNIDLEGKLSESQALVEQLSRLLLDLVSSCAQVGMKMTGEASEPAQQVLDLPNHVRALEEEAMGTGIRATLTVFRSHFDAATEVVRMSEGFAEGNSLATLVALEEEVRPSAERLLKELKDEFLPRRAAPTGEEEGGH</sequence>
<keyword evidence="4" id="KW-1185">Reference proteome</keyword>
<feature type="coiled-coil region" evidence="1">
    <location>
        <begin position="180"/>
        <end position="214"/>
    </location>
</feature>
<dbReference type="Proteomes" id="UP000324897">
    <property type="component" value="Chromosome 3"/>
</dbReference>
<dbReference type="AlphaFoldDB" id="A0A5J9TE78"/>
<proteinExistence type="predicted"/>
<organism evidence="3 4">
    <name type="scientific">Eragrostis curvula</name>
    <name type="common">weeping love grass</name>
    <dbReference type="NCBI Taxonomy" id="38414"/>
    <lineage>
        <taxon>Eukaryota</taxon>
        <taxon>Viridiplantae</taxon>
        <taxon>Streptophyta</taxon>
        <taxon>Embryophyta</taxon>
        <taxon>Tracheophyta</taxon>
        <taxon>Spermatophyta</taxon>
        <taxon>Magnoliopsida</taxon>
        <taxon>Liliopsida</taxon>
        <taxon>Poales</taxon>
        <taxon>Poaceae</taxon>
        <taxon>PACMAD clade</taxon>
        <taxon>Chloridoideae</taxon>
        <taxon>Eragrostideae</taxon>
        <taxon>Eragrostidinae</taxon>
        <taxon>Eragrostis</taxon>
    </lineage>
</organism>
<evidence type="ECO:0000313" key="4">
    <source>
        <dbReference type="Proteomes" id="UP000324897"/>
    </source>
</evidence>
<feature type="compositionally biased region" description="Basic and acidic residues" evidence="2">
    <location>
        <begin position="216"/>
        <end position="225"/>
    </location>
</feature>
<evidence type="ECO:0000256" key="2">
    <source>
        <dbReference type="SAM" id="MobiDB-lite"/>
    </source>
</evidence>
<evidence type="ECO:0000256" key="1">
    <source>
        <dbReference type="SAM" id="Coils"/>
    </source>
</evidence>
<keyword evidence="1" id="KW-0175">Coiled coil</keyword>
<comment type="caution">
    <text evidence="3">The sequence shown here is derived from an EMBL/GenBank/DDBJ whole genome shotgun (WGS) entry which is preliminary data.</text>
</comment>
<dbReference type="EMBL" id="RWGY01000039">
    <property type="protein sequence ID" value="TVU09696.1"/>
    <property type="molecule type" value="Genomic_DNA"/>
</dbReference>
<dbReference type="Gramene" id="TVU09696">
    <property type="protein sequence ID" value="TVU09696"/>
    <property type="gene ID" value="EJB05_43188"/>
</dbReference>